<dbReference type="GO" id="GO:0000139">
    <property type="term" value="C:Golgi membrane"/>
    <property type="evidence" value="ECO:0007669"/>
    <property type="project" value="UniProtKB-SubCell"/>
</dbReference>
<feature type="region of interest" description="Disordered" evidence="12">
    <location>
        <begin position="75"/>
        <end position="94"/>
    </location>
</feature>
<dbReference type="InterPro" id="IPR050300">
    <property type="entry name" value="GDXG_lipolytic_enzyme"/>
</dbReference>
<dbReference type="EC" id="3.1.1.n2" evidence="10"/>
<dbReference type="KEGG" id="cqi:110720249"/>
<feature type="transmembrane region" description="Helical" evidence="13">
    <location>
        <begin position="143"/>
        <end position="166"/>
    </location>
</feature>
<dbReference type="PANTHER" id="PTHR48081:SF33">
    <property type="entry name" value="KYNURENINE FORMAMIDASE"/>
    <property type="match status" value="1"/>
</dbReference>
<dbReference type="OMA" id="MDHYQHE"/>
<dbReference type="InterPro" id="IPR029058">
    <property type="entry name" value="AB_hydrolase_fold"/>
</dbReference>
<accession>A0A803KV87</accession>
<evidence type="ECO:0000313" key="16">
    <source>
        <dbReference type="Proteomes" id="UP000596660"/>
    </source>
</evidence>
<reference evidence="15" key="1">
    <citation type="journal article" date="2017" name="Nature">
        <title>The genome of Chenopodium quinoa.</title>
        <authorList>
            <person name="Jarvis D.E."/>
            <person name="Ho Y.S."/>
            <person name="Lightfoot D.J."/>
            <person name="Schmoeckel S.M."/>
            <person name="Li B."/>
            <person name="Borm T.J.A."/>
            <person name="Ohyanagi H."/>
            <person name="Mineta K."/>
            <person name="Michell C.T."/>
            <person name="Saber N."/>
            <person name="Kharbatia N.M."/>
            <person name="Rupper R.R."/>
            <person name="Sharp A.R."/>
            <person name="Dally N."/>
            <person name="Boughton B.A."/>
            <person name="Woo Y.H."/>
            <person name="Gao G."/>
            <person name="Schijlen E.G.W.M."/>
            <person name="Guo X."/>
            <person name="Momin A.A."/>
            <person name="Negrao S."/>
            <person name="Al-Babili S."/>
            <person name="Gehring C."/>
            <person name="Roessner U."/>
            <person name="Jung C."/>
            <person name="Murphy K."/>
            <person name="Arold S.T."/>
            <person name="Gojobori T."/>
            <person name="van der Linden C.G."/>
            <person name="van Loo E.N."/>
            <person name="Jellen E.N."/>
            <person name="Maughan P.J."/>
            <person name="Tester M."/>
        </authorList>
    </citation>
    <scope>NUCLEOTIDE SEQUENCE [LARGE SCALE GENOMIC DNA]</scope>
    <source>
        <strain evidence="15">cv. PI 614886</strain>
    </source>
</reference>
<comment type="subcellular location">
    <subcellularLocation>
        <location evidence="1">Endoplasmic reticulum membrane</location>
    </subcellularLocation>
    <subcellularLocation>
        <location evidence="2">Golgi apparatus membrane</location>
        <topology evidence="2">Multi-pass membrane protein</topology>
    </subcellularLocation>
</comment>
<evidence type="ECO:0000256" key="4">
    <source>
        <dbReference type="ARBA" id="ARBA00022801"/>
    </source>
</evidence>
<dbReference type="EnsemblPlants" id="AUR62002945-RA">
    <property type="protein sequence ID" value="AUR62002945-RA:cds"/>
    <property type="gene ID" value="AUR62002945"/>
</dbReference>
<evidence type="ECO:0000256" key="5">
    <source>
        <dbReference type="ARBA" id="ARBA00022824"/>
    </source>
</evidence>
<name>A0A803KV87_CHEQI</name>
<keyword evidence="4" id="KW-0378">Hydrolase</keyword>
<dbReference type="AlphaFoldDB" id="A0A803KV87"/>
<comment type="catalytic activity">
    <reaction evidence="11">
        <text>[protein]-C-terminal S-[(2E,6E)-farnesyl]-L-cysteine methyl ester + H2O = [protein]-C-terminal S-[(2E,6E)-farnesyl]-L-cysteine + methanol + H(+)</text>
        <dbReference type="Rhea" id="RHEA:48520"/>
        <dbReference type="Rhea" id="RHEA-COMP:12125"/>
        <dbReference type="Rhea" id="RHEA-COMP:12126"/>
        <dbReference type="ChEBI" id="CHEBI:15377"/>
        <dbReference type="ChEBI" id="CHEBI:15378"/>
        <dbReference type="ChEBI" id="CHEBI:17790"/>
        <dbReference type="ChEBI" id="CHEBI:90510"/>
        <dbReference type="ChEBI" id="CHEBI:90511"/>
        <dbReference type="EC" id="3.1.1.n2"/>
    </reaction>
</comment>
<keyword evidence="8 13" id="KW-0472">Membrane</keyword>
<evidence type="ECO:0000256" key="10">
    <source>
        <dbReference type="ARBA" id="ARBA00038928"/>
    </source>
</evidence>
<dbReference type="PANTHER" id="PTHR48081">
    <property type="entry name" value="AB HYDROLASE SUPERFAMILY PROTEIN C4A8.06C"/>
    <property type="match status" value="1"/>
</dbReference>
<dbReference type="Proteomes" id="UP000596660">
    <property type="component" value="Unplaced"/>
</dbReference>
<evidence type="ECO:0000256" key="7">
    <source>
        <dbReference type="ARBA" id="ARBA00023034"/>
    </source>
</evidence>
<evidence type="ECO:0000256" key="6">
    <source>
        <dbReference type="ARBA" id="ARBA00022989"/>
    </source>
</evidence>
<evidence type="ECO:0000256" key="2">
    <source>
        <dbReference type="ARBA" id="ARBA00004653"/>
    </source>
</evidence>
<dbReference type="GO" id="GO:0005789">
    <property type="term" value="C:endoplasmic reticulum membrane"/>
    <property type="evidence" value="ECO:0007669"/>
    <property type="project" value="UniProtKB-SubCell"/>
</dbReference>
<dbReference type="FunFam" id="3.40.50.1820:FF:000084">
    <property type="entry name" value="Isoprenylcysteine alpha-carbonyl methylesterase ICME"/>
    <property type="match status" value="1"/>
</dbReference>
<sequence>MIMMKSKPPILPITNNHNNNNHINPSSSFLGSSTMFVQRSNYELPTSHLLISQIDDDYNSNSIEKKPLLSRAFSFAGGSPPSTTQQQRRRRSASDDNLHLISNGEENEGESVATSVEHAAAETFLITRLSFKLLGYLGVGYRWIIRFFALGCYAIFLMPGFIQVGYKYFCSSRIRRGIVYGDQPRNSLDLYLPKNNNGPKPVVAFVTGGAWIIGYKAWGSLLGQQLSDRDIIVACIDYRNFPQGTMSDMIEDASRGISFVCNNIEEYGGDPNRIYLMGQSAGAHISACTLVEQAIKEAGGEGESVSWSVSQIRAYFGLSGGYNLLNLVDHFHSRGLYRSIFLSIMGGEHSLRHYSPEVVVQDPNVRSAVSILPPMTLFHGTGDYSIPSDASVKFSETLQGLGVEAQAILYEGKTHTDVFLQDPMRGGNDPMFEDLVAIIHAEDEEALAKDAMAPQRKRLVPEFMLKLARAVSPF</sequence>
<keyword evidence="5" id="KW-0256">Endoplasmic reticulum</keyword>
<dbReference type="Gene3D" id="3.40.50.1820">
    <property type="entry name" value="alpha/beta hydrolase"/>
    <property type="match status" value="1"/>
</dbReference>
<evidence type="ECO:0000256" key="9">
    <source>
        <dbReference type="ARBA" id="ARBA00038028"/>
    </source>
</evidence>
<keyword evidence="3 13" id="KW-0812">Transmembrane</keyword>
<dbReference type="SMR" id="A0A803KV87"/>
<dbReference type="Pfam" id="PF20434">
    <property type="entry name" value="BD-FAE"/>
    <property type="match status" value="1"/>
</dbReference>
<dbReference type="InterPro" id="IPR049492">
    <property type="entry name" value="BD-FAE-like_dom"/>
</dbReference>
<evidence type="ECO:0000259" key="14">
    <source>
        <dbReference type="Pfam" id="PF20434"/>
    </source>
</evidence>
<reference evidence="15" key="2">
    <citation type="submission" date="2021-03" db="UniProtKB">
        <authorList>
            <consortium name="EnsemblPlants"/>
        </authorList>
    </citation>
    <scope>IDENTIFICATION</scope>
</reference>
<organism evidence="15 16">
    <name type="scientific">Chenopodium quinoa</name>
    <name type="common">Quinoa</name>
    <dbReference type="NCBI Taxonomy" id="63459"/>
    <lineage>
        <taxon>Eukaryota</taxon>
        <taxon>Viridiplantae</taxon>
        <taxon>Streptophyta</taxon>
        <taxon>Embryophyta</taxon>
        <taxon>Tracheophyta</taxon>
        <taxon>Spermatophyta</taxon>
        <taxon>Magnoliopsida</taxon>
        <taxon>eudicotyledons</taxon>
        <taxon>Gunneridae</taxon>
        <taxon>Pentapetalae</taxon>
        <taxon>Caryophyllales</taxon>
        <taxon>Chenopodiaceae</taxon>
        <taxon>Chenopodioideae</taxon>
        <taxon>Atripliceae</taxon>
        <taxon>Chenopodium</taxon>
    </lineage>
</organism>
<evidence type="ECO:0000256" key="12">
    <source>
        <dbReference type="SAM" id="MobiDB-lite"/>
    </source>
</evidence>
<evidence type="ECO:0000256" key="1">
    <source>
        <dbReference type="ARBA" id="ARBA00004586"/>
    </source>
</evidence>
<protein>
    <recommendedName>
        <fullName evidence="10">protein-S-isoprenylcysteine alpha-carbonyl methylesterase</fullName>
        <ecNumber evidence="10">3.1.1.n2</ecNumber>
    </recommendedName>
</protein>
<evidence type="ECO:0000256" key="13">
    <source>
        <dbReference type="SAM" id="Phobius"/>
    </source>
</evidence>
<dbReference type="SUPFAM" id="SSF53474">
    <property type="entry name" value="alpha/beta-Hydrolases"/>
    <property type="match status" value="1"/>
</dbReference>
<proteinExistence type="inferred from homology"/>
<evidence type="ECO:0000256" key="11">
    <source>
        <dbReference type="ARBA" id="ARBA00049507"/>
    </source>
</evidence>
<keyword evidence="16" id="KW-1185">Reference proteome</keyword>
<keyword evidence="6 13" id="KW-1133">Transmembrane helix</keyword>
<keyword evidence="7" id="KW-0333">Golgi apparatus</keyword>
<dbReference type="GeneID" id="110720249"/>
<comment type="similarity">
    <text evidence="9">Belongs to the AB hydrolase superfamily. Isoprenylcysteine methylesterase family.</text>
</comment>
<feature type="domain" description="BD-FAE-like" evidence="14">
    <location>
        <begin position="188"/>
        <end position="398"/>
    </location>
</feature>
<dbReference type="OrthoDB" id="6495301at2759"/>
<dbReference type="GO" id="GO:0016787">
    <property type="term" value="F:hydrolase activity"/>
    <property type="evidence" value="ECO:0007669"/>
    <property type="project" value="UniProtKB-KW"/>
</dbReference>
<dbReference type="Gramene" id="AUR62002945-RA">
    <property type="protein sequence ID" value="AUR62002945-RA:cds"/>
    <property type="gene ID" value="AUR62002945"/>
</dbReference>
<evidence type="ECO:0000256" key="8">
    <source>
        <dbReference type="ARBA" id="ARBA00023136"/>
    </source>
</evidence>
<evidence type="ECO:0000313" key="15">
    <source>
        <dbReference type="EnsemblPlants" id="AUR62002945-RA:cds"/>
    </source>
</evidence>
<dbReference type="RefSeq" id="XP_021754946.1">
    <property type="nucleotide sequence ID" value="XM_021899254.1"/>
</dbReference>
<gene>
    <name evidence="15" type="primary">LOC110720249</name>
</gene>
<evidence type="ECO:0000256" key="3">
    <source>
        <dbReference type="ARBA" id="ARBA00022692"/>
    </source>
</evidence>